<protein>
    <submittedName>
        <fullName evidence="2">Uncharacterized protein</fullName>
    </submittedName>
</protein>
<accession>A0A382RD68</accession>
<gene>
    <name evidence="2" type="ORF">METZ01_LOCUS348483</name>
</gene>
<sequence length="125" mass="12891">MELKFCPDIHVVRAERTQPTFVKPKSKKGKNMGKIVIAAAGILLAGNVQAQCQNNGGGRNMGGFNQRGGQDGMGIFNQRGGMGGFNQRGGQGGMGGFNQRGGQGGMGGFNQRGGQGGMGGFNQRG</sequence>
<dbReference type="EMBL" id="UINC01120869">
    <property type="protein sequence ID" value="SVC95629.1"/>
    <property type="molecule type" value="Genomic_DNA"/>
</dbReference>
<feature type="non-terminal residue" evidence="2">
    <location>
        <position position="125"/>
    </location>
</feature>
<name>A0A382RD68_9ZZZZ</name>
<evidence type="ECO:0000313" key="2">
    <source>
        <dbReference type="EMBL" id="SVC95629.1"/>
    </source>
</evidence>
<proteinExistence type="predicted"/>
<organism evidence="2">
    <name type="scientific">marine metagenome</name>
    <dbReference type="NCBI Taxonomy" id="408172"/>
    <lineage>
        <taxon>unclassified sequences</taxon>
        <taxon>metagenomes</taxon>
        <taxon>ecological metagenomes</taxon>
    </lineage>
</organism>
<evidence type="ECO:0000256" key="1">
    <source>
        <dbReference type="SAM" id="MobiDB-lite"/>
    </source>
</evidence>
<feature type="region of interest" description="Disordered" evidence="1">
    <location>
        <begin position="59"/>
        <end position="125"/>
    </location>
</feature>
<feature type="compositionally biased region" description="Gly residues" evidence="1">
    <location>
        <begin position="80"/>
        <end position="125"/>
    </location>
</feature>
<feature type="compositionally biased region" description="Gly residues" evidence="1">
    <location>
        <begin position="59"/>
        <end position="72"/>
    </location>
</feature>
<dbReference type="AlphaFoldDB" id="A0A382RD68"/>
<reference evidence="2" key="1">
    <citation type="submission" date="2018-05" db="EMBL/GenBank/DDBJ databases">
        <authorList>
            <person name="Lanie J.A."/>
            <person name="Ng W.-L."/>
            <person name="Kazmierczak K.M."/>
            <person name="Andrzejewski T.M."/>
            <person name="Davidsen T.M."/>
            <person name="Wayne K.J."/>
            <person name="Tettelin H."/>
            <person name="Glass J.I."/>
            <person name="Rusch D."/>
            <person name="Podicherti R."/>
            <person name="Tsui H.-C.T."/>
            <person name="Winkler M.E."/>
        </authorList>
    </citation>
    <scope>NUCLEOTIDE SEQUENCE</scope>
</reference>